<evidence type="ECO:0000313" key="14">
    <source>
        <dbReference type="Proteomes" id="UP000609530"/>
    </source>
</evidence>
<dbReference type="EMBL" id="JABWRZ020000001">
    <property type="protein sequence ID" value="MBV4490975.1"/>
    <property type="molecule type" value="Genomic_DNA"/>
</dbReference>
<keyword evidence="6 10" id="KW-0732">Signal</keyword>
<dbReference type="SUPFAM" id="SSF141729">
    <property type="entry name" value="FimD N-terminal domain-like"/>
    <property type="match status" value="1"/>
</dbReference>
<accession>A0ABS6Q9X6</accession>
<reference evidence="13 14" key="1">
    <citation type="journal article" date="2020" name="Microorganisms">
        <title>Reliable Identification of Environmental Pseudomonas Isolates Using the rpoD Gene.</title>
        <authorList>
            <consortium name="The Broad Institute Genome Sequencing Platform"/>
            <person name="Girard L."/>
            <person name="Lood C."/>
            <person name="Rokni-Zadeh H."/>
            <person name="van Noort V."/>
            <person name="Lavigne R."/>
            <person name="De Mot R."/>
        </authorList>
    </citation>
    <scope>NUCLEOTIDE SEQUENCE [LARGE SCALE GENOMIC DNA]</scope>
    <source>
        <strain evidence="13 14">RD9SR1</strain>
    </source>
</reference>
<keyword evidence="9" id="KW-1029">Fimbrium biogenesis</keyword>
<dbReference type="Gene3D" id="2.60.40.2610">
    <property type="entry name" value="Outer membrane usher protein FimD, plug domain"/>
    <property type="match status" value="1"/>
</dbReference>
<sequence>MRQPLPFNLRCRSTAGVLLGLLASPANAIEFDAGLLRQGTSADLRRYEQDTIVPEGRYSLDVMLNQQWLGRHHVLLRAQGPSGQAIPCYSETLLQKLGVDLRRLGRESTDLLAQDEACAGLSSIVAESRETLDFANLRLDLSIPQQALQRLPGGYLPAENWDSGITAGFFDYRLNLYEQHDLEQGNATRQAYLGVRSGFNSGRWYWRHEGSWQASSGIASRYQATATSVQRDIPGWAAQLTIGDSYSRSEVFEGSAMRGILLGSDQRMLPEQQRGFAPVVKGVANSVALVSIRQRGVLIHESTVAPGPFEIDNLHASDLHDDLEVTLREADGSVRTFIQPYAAAPLALRPGARRFELASGVWRQAYGRSGPGFVQGSWQQGLDNHLSVHGGIWLAEDYLASAMGVAMNTGLGALGLTGFHASAEPARNRQVRGQAWRLGWRQRLSTTGTDLSATLIRSEGPGYYSFNDYARAVGGARIDPLRWQAGLGVDQPVGDRGARFTLRASLRQHWAGRGRTESYSVGYNNHIGTLSYGINLSREQAVTGHAVDALMFTASMPLGGRRRSSVSTVLNSDSRGQGSASVRWRGVTGEYGQWGHGLALVRQDGERADSGFDANLQHRGASGDLQGSLSSRRGYRQATLGAQGAVVAHAGGVINAPPLGESFAIVHAPGADAARLRQHPQVSLDRRGFAVMPSLLPYHVNTIELDPKGMSRDTELQLTAQSVVPRAGAASLLHYPTRSGRHFTLRARFADGSALPFGALVFAGQAGEQALELGMVGQGSRLHVRTDRDAGTLLVKWGDAPDEQCSLVYQLADSQLQRVHTCRRGEA</sequence>
<keyword evidence="4" id="KW-1134">Transmembrane beta strand</keyword>
<comment type="caution">
    <text evidence="13">The sequence shown here is derived from an EMBL/GenBank/DDBJ whole genome shotgun (WGS) entry which is preliminary data.</text>
</comment>
<evidence type="ECO:0000256" key="4">
    <source>
        <dbReference type="ARBA" id="ARBA00022452"/>
    </source>
</evidence>
<gene>
    <name evidence="13" type="ORF">HU760_010260</name>
</gene>
<feature type="chain" id="PRO_5047488096" evidence="10">
    <location>
        <begin position="29"/>
        <end position="827"/>
    </location>
</feature>
<evidence type="ECO:0000259" key="11">
    <source>
        <dbReference type="Pfam" id="PF13953"/>
    </source>
</evidence>
<evidence type="ECO:0000256" key="10">
    <source>
        <dbReference type="SAM" id="SignalP"/>
    </source>
</evidence>
<evidence type="ECO:0000256" key="3">
    <source>
        <dbReference type="ARBA" id="ARBA00022448"/>
    </source>
</evidence>
<feature type="domain" description="PapC N-terminal" evidence="12">
    <location>
        <begin position="30"/>
        <end position="175"/>
    </location>
</feature>
<dbReference type="Pfam" id="PF13954">
    <property type="entry name" value="PapC_N"/>
    <property type="match status" value="1"/>
</dbReference>
<comment type="subcellular location">
    <subcellularLocation>
        <location evidence="1 9">Cell outer membrane</location>
        <topology evidence="1 9">Multi-pass membrane protein</topology>
    </subcellularLocation>
</comment>
<keyword evidence="7 9" id="KW-0472">Membrane</keyword>
<keyword evidence="3 9" id="KW-0813">Transport</keyword>
<dbReference type="RefSeq" id="WP_186674514.1">
    <property type="nucleotide sequence ID" value="NZ_JABWRZ020000001.1"/>
</dbReference>
<keyword evidence="14" id="KW-1185">Reference proteome</keyword>
<dbReference type="PANTHER" id="PTHR30451:SF20">
    <property type="entry name" value="FIMBRIAE USHER"/>
    <property type="match status" value="1"/>
</dbReference>
<dbReference type="Pfam" id="PF00577">
    <property type="entry name" value="Usher"/>
    <property type="match status" value="1"/>
</dbReference>
<evidence type="ECO:0000313" key="13">
    <source>
        <dbReference type="EMBL" id="MBV4490975.1"/>
    </source>
</evidence>
<dbReference type="InterPro" id="IPR025885">
    <property type="entry name" value="PapC_N"/>
</dbReference>
<dbReference type="InterPro" id="IPR018030">
    <property type="entry name" value="Fimbrial_membr_usher_CS"/>
</dbReference>
<dbReference type="InterPro" id="IPR042186">
    <property type="entry name" value="FimD_plug_dom"/>
</dbReference>
<organism evidence="13 14">
    <name type="scientific">Pseudomonas oryzicola</name>
    <dbReference type="NCBI Taxonomy" id="485876"/>
    <lineage>
        <taxon>Bacteria</taxon>
        <taxon>Pseudomonadati</taxon>
        <taxon>Pseudomonadota</taxon>
        <taxon>Gammaproteobacteria</taxon>
        <taxon>Pseudomonadales</taxon>
        <taxon>Pseudomonadaceae</taxon>
        <taxon>Pseudomonas</taxon>
    </lineage>
</organism>
<evidence type="ECO:0000256" key="1">
    <source>
        <dbReference type="ARBA" id="ARBA00004571"/>
    </source>
</evidence>
<keyword evidence="5 9" id="KW-0812">Transmembrane</keyword>
<evidence type="ECO:0000259" key="12">
    <source>
        <dbReference type="Pfam" id="PF13954"/>
    </source>
</evidence>
<protein>
    <submittedName>
        <fullName evidence="13">Fimbrial biogenesis outer membrane usher protein</fullName>
    </submittedName>
</protein>
<dbReference type="Proteomes" id="UP000609530">
    <property type="component" value="Unassembled WGS sequence"/>
</dbReference>
<dbReference type="PANTHER" id="PTHR30451">
    <property type="entry name" value="OUTER MEMBRANE USHER PROTEIN"/>
    <property type="match status" value="1"/>
</dbReference>
<feature type="signal peptide" evidence="10">
    <location>
        <begin position="1"/>
        <end position="28"/>
    </location>
</feature>
<proteinExistence type="inferred from homology"/>
<evidence type="ECO:0000256" key="8">
    <source>
        <dbReference type="ARBA" id="ARBA00023237"/>
    </source>
</evidence>
<dbReference type="InterPro" id="IPR025949">
    <property type="entry name" value="PapC-like_C"/>
</dbReference>
<dbReference type="InterPro" id="IPR043142">
    <property type="entry name" value="PapC-like_C_sf"/>
</dbReference>
<evidence type="ECO:0000256" key="2">
    <source>
        <dbReference type="ARBA" id="ARBA00008064"/>
    </source>
</evidence>
<name>A0ABS6Q9X6_9PSED</name>
<dbReference type="PROSITE" id="PS01151">
    <property type="entry name" value="FIMBRIAL_USHER"/>
    <property type="match status" value="1"/>
</dbReference>
<evidence type="ECO:0000256" key="9">
    <source>
        <dbReference type="RuleBase" id="RU003884"/>
    </source>
</evidence>
<evidence type="ECO:0000256" key="6">
    <source>
        <dbReference type="ARBA" id="ARBA00022729"/>
    </source>
</evidence>
<dbReference type="InterPro" id="IPR000015">
    <property type="entry name" value="Fimb_usher"/>
</dbReference>
<dbReference type="Gene3D" id="2.60.40.2070">
    <property type="match status" value="1"/>
</dbReference>
<dbReference type="Gene3D" id="2.60.40.3110">
    <property type="match status" value="1"/>
</dbReference>
<keyword evidence="8 9" id="KW-0998">Cell outer membrane</keyword>
<evidence type="ECO:0000256" key="7">
    <source>
        <dbReference type="ARBA" id="ARBA00023136"/>
    </source>
</evidence>
<comment type="similarity">
    <text evidence="2 9">Belongs to the fimbrial export usher family.</text>
</comment>
<evidence type="ECO:0000256" key="5">
    <source>
        <dbReference type="ARBA" id="ARBA00022692"/>
    </source>
</evidence>
<feature type="domain" description="PapC-like C-terminal" evidence="11">
    <location>
        <begin position="745"/>
        <end position="811"/>
    </location>
</feature>
<dbReference type="Pfam" id="PF13953">
    <property type="entry name" value="PapC_C"/>
    <property type="match status" value="1"/>
</dbReference>
<dbReference type="Gene3D" id="3.10.20.410">
    <property type="match status" value="1"/>
</dbReference>
<dbReference type="InterPro" id="IPR037224">
    <property type="entry name" value="PapC_N_sf"/>
</dbReference>